<dbReference type="Gene3D" id="2.60.40.60">
    <property type="entry name" value="Cadherins"/>
    <property type="match status" value="11"/>
</dbReference>
<evidence type="ECO:0000313" key="13">
    <source>
        <dbReference type="RefSeq" id="XP_019645841.1"/>
    </source>
</evidence>
<dbReference type="OrthoDB" id="6086648at2759"/>
<dbReference type="GO" id="GO:0005886">
    <property type="term" value="C:plasma membrane"/>
    <property type="evidence" value="ECO:0007669"/>
    <property type="project" value="UniProtKB-SubCell"/>
</dbReference>
<keyword evidence="12" id="KW-1185">Reference proteome</keyword>
<feature type="domain" description="Cadherin" evidence="11">
    <location>
        <begin position="570"/>
        <end position="678"/>
    </location>
</feature>
<dbReference type="PRINTS" id="PR00205">
    <property type="entry name" value="CADHERIN"/>
</dbReference>
<evidence type="ECO:0000256" key="7">
    <source>
        <dbReference type="ARBA" id="ARBA00022989"/>
    </source>
</evidence>
<dbReference type="GO" id="GO:0005509">
    <property type="term" value="F:calcium ion binding"/>
    <property type="evidence" value="ECO:0007669"/>
    <property type="project" value="UniProtKB-UniRule"/>
</dbReference>
<keyword evidence="3" id="KW-0812">Transmembrane</keyword>
<evidence type="ECO:0000256" key="4">
    <source>
        <dbReference type="ARBA" id="ARBA00022729"/>
    </source>
</evidence>
<feature type="domain" description="Cadherin" evidence="11">
    <location>
        <begin position="799"/>
        <end position="897"/>
    </location>
</feature>
<dbReference type="FunFam" id="2.60.40.60:FF:000020">
    <property type="entry name" value="Dachsous cadherin-related 1b"/>
    <property type="match status" value="1"/>
</dbReference>
<feature type="domain" description="Cadherin" evidence="11">
    <location>
        <begin position="450"/>
        <end position="567"/>
    </location>
</feature>
<sequence length="1239" mass="130197">MYLVGIVQDVNEAPTLNLNSVVTIAENSTVGTSVFNVNCADQDTTSPNGDTVLTHTDTGNSGFFDVASTGEVTLSSSTDLNYETKQLHTITFTCTDGGTPALSATGTLDVQVTNVNEPPVITNPSAGSEIKSIDENTSPNTNVYQFVASDEDSGDTMTWTIDSQTPNTQFVLDGATGQVSTVSSPVLDFETNNQYILVVHVADSASPSLTASASLTVNLNDLNEAPTFTVFPPSDTLDVDENESGSAVLFTYTVSDEESGSLTFTMDTNPSGGTAPFEFVKTSATTADIRTVAAPNIDFETVNQYDLTLTVTDDGSGNLSEDRSLTIYVQDINEAPVINNTASSLTMTLDENQAANTAVFTFTGNDEDQPGDTLTWKITSQSPSSQFDINAATGVISTSSASVINFESAETQYVLDVTLDDGTGANTFTATATLTINVQDVNETPDFTSFPGSASVDVNENTTGSVTVQSFTVYDDDNALVSTTQDITYTIALVSPAGATLPFTFDKVDNTNVDLNTDSTAAIDYETMWSTYSTNQYEVTLTVSDGTISTPRTFYINIIDVNEAPVITNLASSLSITIDEDESGGKNLIFFTGTDEDLPGDTLTWSIASQTPSALGTNFEIGPSTGTLSVVSSPNLDYEQETQYLLQVELSDGTGAGRLTATATYTVNIRDINEAPSFSDTSLTYEVDENSAGGVAVCPTSNTACTTTLQGTDPDGDTLTYSLISYSPVEDGYSNPFQLTQSGNDLVLETVASPELDYERATAYTLKIRVKDGSTSGSKSSTGEITINLVDLDESPEWRNLPNSVTVSEDMAGNQKVYTLDAVDPEGVAVTYALNTVTTAFQLVAGTGEIRTTTTPNLESGAFLYTLEIEAVDASFNTATSTLTVNVAFYDDSPPVFSPTTYNVNVNEGESLGTTVTTIAATDADVGDVVQYYITGGNGYFQVDSSGVITTGTELDRDAVGSPASYTLTLTAYDTSGLSAQATVTVNVDAVNDNAPIFSQTVTSVDVTENTATTTSVLQLTCTDADTGTDGDLVYAIDSGNTDGLFGLDTSTGLITVAIAIDMEAAAIISANFRYTLKVTAVDQAAVAADRLTSTATIYVTITGQNEFTANFTTMPASDTVTLSEDTAVATTVTSGVAATDGDQGSQGDIVYAITGGDTSTPRTFTMNPDTGRIVLAQPLDFETTPVYFLELSAIDDGSPALTGTTTLTVSVTDVDDASPTFSAETYEATVREDETAML</sequence>
<feature type="domain" description="Cadherin" evidence="11">
    <location>
        <begin position="132"/>
        <end position="228"/>
    </location>
</feature>
<dbReference type="SMART" id="SM00112">
    <property type="entry name" value="CA"/>
    <property type="match status" value="11"/>
</dbReference>
<dbReference type="AlphaFoldDB" id="A0A6P5AV56"/>
<dbReference type="InterPro" id="IPR015919">
    <property type="entry name" value="Cadherin-like_sf"/>
</dbReference>
<feature type="domain" description="Cadherin" evidence="11">
    <location>
        <begin position="898"/>
        <end position="998"/>
    </location>
</feature>
<evidence type="ECO:0000256" key="9">
    <source>
        <dbReference type="ARBA" id="ARBA00023157"/>
    </source>
</evidence>
<dbReference type="GO" id="GO:0007156">
    <property type="term" value="P:homophilic cell adhesion via plasma membrane adhesion molecules"/>
    <property type="evidence" value="ECO:0007669"/>
    <property type="project" value="InterPro"/>
</dbReference>
<evidence type="ECO:0000256" key="3">
    <source>
        <dbReference type="ARBA" id="ARBA00022692"/>
    </source>
</evidence>
<keyword evidence="9" id="KW-1015">Disulfide bond</keyword>
<feature type="domain" description="Cadherin" evidence="11">
    <location>
        <begin position="231"/>
        <end position="338"/>
    </location>
</feature>
<dbReference type="RefSeq" id="XP_019645841.1">
    <property type="nucleotide sequence ID" value="XM_019790282.1"/>
</dbReference>
<gene>
    <name evidence="13" type="primary">LOC109486452</name>
</gene>
<comment type="subcellular location">
    <subcellularLocation>
        <location evidence="1">Membrane</location>
        <topology evidence="1">Single-pass membrane protein</topology>
    </subcellularLocation>
</comment>
<proteinExistence type="predicted"/>
<dbReference type="GeneID" id="109486452"/>
<dbReference type="SUPFAM" id="SSF49313">
    <property type="entry name" value="Cadherin-like"/>
    <property type="match status" value="10"/>
</dbReference>
<dbReference type="FunFam" id="2.60.40.60:FF:000033">
    <property type="entry name" value="FAT atypical cadherin 1"/>
    <property type="match status" value="1"/>
</dbReference>
<dbReference type="FunFam" id="2.60.40.60:FF:000058">
    <property type="entry name" value="FAT atypical cadherin 3"/>
    <property type="match status" value="1"/>
</dbReference>
<dbReference type="PROSITE" id="PS50268">
    <property type="entry name" value="CADHERIN_2"/>
    <property type="match status" value="11"/>
</dbReference>
<protein>
    <submittedName>
        <fullName evidence="13">Cadherin-23-like</fullName>
    </submittedName>
</protein>
<keyword evidence="5" id="KW-0677">Repeat</keyword>
<dbReference type="PANTHER" id="PTHR24026:SF126">
    <property type="entry name" value="PROTOCADHERIN FAT 4"/>
    <property type="match status" value="1"/>
</dbReference>
<evidence type="ECO:0000256" key="8">
    <source>
        <dbReference type="ARBA" id="ARBA00023136"/>
    </source>
</evidence>
<dbReference type="InterPro" id="IPR002126">
    <property type="entry name" value="Cadherin-like_dom"/>
</dbReference>
<feature type="domain" description="Cadherin" evidence="11">
    <location>
        <begin position="22"/>
        <end position="121"/>
    </location>
</feature>
<organism evidence="12 13">
    <name type="scientific">Branchiostoma belcheri</name>
    <name type="common">Amphioxus</name>
    <dbReference type="NCBI Taxonomy" id="7741"/>
    <lineage>
        <taxon>Eukaryota</taxon>
        <taxon>Metazoa</taxon>
        <taxon>Chordata</taxon>
        <taxon>Cephalochordata</taxon>
        <taxon>Leptocardii</taxon>
        <taxon>Amphioxiformes</taxon>
        <taxon>Branchiostomatidae</taxon>
        <taxon>Branchiostoma</taxon>
    </lineage>
</organism>
<dbReference type="Proteomes" id="UP000515135">
    <property type="component" value="Unplaced"/>
</dbReference>
<evidence type="ECO:0000313" key="12">
    <source>
        <dbReference type="Proteomes" id="UP000515135"/>
    </source>
</evidence>
<reference evidence="13" key="1">
    <citation type="submission" date="2025-08" db="UniProtKB">
        <authorList>
            <consortium name="RefSeq"/>
        </authorList>
    </citation>
    <scope>IDENTIFICATION</scope>
    <source>
        <tissue evidence="13">Gonad</tissue>
    </source>
</reference>
<dbReference type="CDD" id="cd11304">
    <property type="entry name" value="Cadherin_repeat"/>
    <property type="match status" value="11"/>
</dbReference>
<evidence type="ECO:0000256" key="6">
    <source>
        <dbReference type="ARBA" id="ARBA00022837"/>
    </source>
</evidence>
<evidence type="ECO:0000259" key="11">
    <source>
        <dbReference type="PROSITE" id="PS50268"/>
    </source>
</evidence>
<dbReference type="PANTHER" id="PTHR24026">
    <property type="entry name" value="FAT ATYPICAL CADHERIN-RELATED"/>
    <property type="match status" value="1"/>
</dbReference>
<keyword evidence="6 10" id="KW-0106">Calcium</keyword>
<evidence type="ECO:0000256" key="1">
    <source>
        <dbReference type="ARBA" id="ARBA00004167"/>
    </source>
</evidence>
<evidence type="ECO:0000256" key="10">
    <source>
        <dbReference type="PROSITE-ProRule" id="PRU00043"/>
    </source>
</evidence>
<feature type="domain" description="Cadherin" evidence="11">
    <location>
        <begin position="341"/>
        <end position="447"/>
    </location>
</feature>
<accession>A0A6P5AV56</accession>
<keyword evidence="4" id="KW-0732">Signal</keyword>
<feature type="domain" description="Cadherin" evidence="11">
    <location>
        <begin position="999"/>
        <end position="1112"/>
    </location>
</feature>
<keyword evidence="8" id="KW-0472">Membrane</keyword>
<feature type="domain" description="Cadherin" evidence="11">
    <location>
        <begin position="679"/>
        <end position="798"/>
    </location>
</feature>
<name>A0A6P5AV56_BRABE</name>
<evidence type="ECO:0000256" key="2">
    <source>
        <dbReference type="ARBA" id="ARBA00022536"/>
    </source>
</evidence>
<keyword evidence="2" id="KW-0245">EGF-like domain</keyword>
<dbReference type="KEGG" id="bbel:109486452"/>
<dbReference type="Pfam" id="PF00028">
    <property type="entry name" value="Cadherin"/>
    <property type="match status" value="8"/>
</dbReference>
<evidence type="ECO:0000256" key="5">
    <source>
        <dbReference type="ARBA" id="ARBA00022737"/>
    </source>
</evidence>
<feature type="domain" description="Cadherin" evidence="11">
    <location>
        <begin position="1115"/>
        <end position="1222"/>
    </location>
</feature>
<keyword evidence="7" id="KW-1133">Transmembrane helix</keyword>